<proteinExistence type="predicted"/>
<organism evidence="1 2">
    <name type="scientific">Hymenobacter cellulosilyticus</name>
    <dbReference type="NCBI Taxonomy" id="2932248"/>
    <lineage>
        <taxon>Bacteria</taxon>
        <taxon>Pseudomonadati</taxon>
        <taxon>Bacteroidota</taxon>
        <taxon>Cytophagia</taxon>
        <taxon>Cytophagales</taxon>
        <taxon>Hymenobacteraceae</taxon>
        <taxon>Hymenobacter</taxon>
    </lineage>
</organism>
<dbReference type="AlphaFoldDB" id="A0A8T9Q3G3"/>
<keyword evidence="2" id="KW-1185">Reference proteome</keyword>
<dbReference type="KEGG" id="hcu:MUN79_23310"/>
<evidence type="ECO:0008006" key="3">
    <source>
        <dbReference type="Google" id="ProtNLM"/>
    </source>
</evidence>
<protein>
    <recommendedName>
        <fullName evidence="3">Cupin</fullName>
    </recommendedName>
</protein>
<gene>
    <name evidence="1" type="ORF">MUN79_23310</name>
</gene>
<evidence type="ECO:0000313" key="1">
    <source>
        <dbReference type="EMBL" id="UOQ71512.1"/>
    </source>
</evidence>
<dbReference type="EMBL" id="CP095046">
    <property type="protein sequence ID" value="UOQ71512.1"/>
    <property type="molecule type" value="Genomic_DNA"/>
</dbReference>
<dbReference type="Proteomes" id="UP000831796">
    <property type="component" value="Chromosome"/>
</dbReference>
<sequence>MSTPDSLLGPMKGATHREVGGVQVDVVQTGAARVKRIVYPVGFRWSRNLKEIMGTPLCMHAHVGFLAAGRISIQYADGVTEDFVAPQAVAIEPGHDGWVVGEEPAVLIEFDFEKQTVERLELPLLHSPSAIS</sequence>
<accession>A0A8T9Q3G3</accession>
<name>A0A8T9Q3G3_9BACT</name>
<evidence type="ECO:0000313" key="2">
    <source>
        <dbReference type="Proteomes" id="UP000831796"/>
    </source>
</evidence>
<reference evidence="1" key="1">
    <citation type="submission" date="2022-04" db="EMBL/GenBank/DDBJ databases">
        <title>Hymenobacter sp. isolated from the air.</title>
        <authorList>
            <person name="Won M."/>
            <person name="Lee C.-M."/>
            <person name="Woen H.-Y."/>
            <person name="Kwon S.-W."/>
        </authorList>
    </citation>
    <scope>NUCLEOTIDE SEQUENCE</scope>
    <source>
        <strain evidence="1">5116S-3</strain>
    </source>
</reference>
<dbReference type="RefSeq" id="WP_244674919.1">
    <property type="nucleotide sequence ID" value="NZ_CP095046.1"/>
</dbReference>